<dbReference type="Proteomes" id="UP001165586">
    <property type="component" value="Unassembled WGS sequence"/>
</dbReference>
<evidence type="ECO:0000256" key="1">
    <source>
        <dbReference type="ARBA" id="ARBA00022801"/>
    </source>
</evidence>
<protein>
    <recommendedName>
        <fullName evidence="5">Deoxycytidine triphosphate deaminase</fullName>
    </recommendedName>
</protein>
<evidence type="ECO:0000313" key="4">
    <source>
        <dbReference type="Proteomes" id="UP001165586"/>
    </source>
</evidence>
<name>A0ABT2HAI4_9MICO</name>
<feature type="non-terminal residue" evidence="3">
    <location>
        <position position="128"/>
    </location>
</feature>
<evidence type="ECO:0000313" key="3">
    <source>
        <dbReference type="EMBL" id="MCS5736978.1"/>
    </source>
</evidence>
<organism evidence="3 4">
    <name type="scientific">Herbiconiux daphne</name>
    <dbReference type="NCBI Taxonomy" id="2970914"/>
    <lineage>
        <taxon>Bacteria</taxon>
        <taxon>Bacillati</taxon>
        <taxon>Actinomycetota</taxon>
        <taxon>Actinomycetes</taxon>
        <taxon>Micrococcales</taxon>
        <taxon>Microbacteriaceae</taxon>
        <taxon>Herbiconiux</taxon>
    </lineage>
</organism>
<evidence type="ECO:0008006" key="5">
    <source>
        <dbReference type="Google" id="ProtNLM"/>
    </source>
</evidence>
<dbReference type="Gene3D" id="2.70.40.10">
    <property type="match status" value="1"/>
</dbReference>
<dbReference type="PANTHER" id="PTHR42680">
    <property type="entry name" value="DCTP DEAMINASE"/>
    <property type="match status" value="1"/>
</dbReference>
<dbReference type="PANTHER" id="PTHR42680:SF3">
    <property type="entry name" value="DCTP DEAMINASE"/>
    <property type="match status" value="1"/>
</dbReference>
<evidence type="ECO:0000256" key="2">
    <source>
        <dbReference type="ARBA" id="ARBA00023080"/>
    </source>
</evidence>
<reference evidence="3" key="1">
    <citation type="submission" date="2022-08" db="EMBL/GenBank/DDBJ databases">
        <authorList>
            <person name="Deng Y."/>
            <person name="Han X.-F."/>
            <person name="Zhang Y.-Q."/>
        </authorList>
    </citation>
    <scope>NUCLEOTIDE SEQUENCE</scope>
    <source>
        <strain evidence="3">CPCC 203386</strain>
    </source>
</reference>
<dbReference type="InterPro" id="IPR011962">
    <property type="entry name" value="dCTP_deaminase"/>
</dbReference>
<accession>A0ABT2HAI4</accession>
<comment type="caution">
    <text evidence="3">The sequence shown here is derived from an EMBL/GenBank/DDBJ whole genome shotgun (WGS) entry which is preliminary data.</text>
</comment>
<proteinExistence type="predicted"/>
<gene>
    <name evidence="3" type="ORF">N1032_24945</name>
</gene>
<dbReference type="InterPro" id="IPR033704">
    <property type="entry name" value="dUTPase_trimeric"/>
</dbReference>
<dbReference type="RefSeq" id="WP_259543243.1">
    <property type="nucleotide sequence ID" value="NZ_JANLCJ010000317.1"/>
</dbReference>
<keyword evidence="1" id="KW-0378">Hydrolase</keyword>
<sequence length="128" mass="14132">MSLLGSKELHEVIDNGYLDALHENVNAASIDIRIGDTILLEGRADGIVDIDAKENLNWEEVKIPDDGIVIPPGGFFLAHSVEEFNLPDTISSQFILRSSMARVGMNHLMAGWADAGFHKSKLTFEFHN</sequence>
<dbReference type="InterPro" id="IPR036157">
    <property type="entry name" value="dUTPase-like_sf"/>
</dbReference>
<keyword evidence="2" id="KW-0546">Nucleotide metabolism</keyword>
<dbReference type="Pfam" id="PF22769">
    <property type="entry name" value="DCD"/>
    <property type="match status" value="1"/>
</dbReference>
<dbReference type="SUPFAM" id="SSF51283">
    <property type="entry name" value="dUTPase-like"/>
    <property type="match status" value="1"/>
</dbReference>
<keyword evidence="4" id="KW-1185">Reference proteome</keyword>
<dbReference type="CDD" id="cd07557">
    <property type="entry name" value="trimeric_dUTPase"/>
    <property type="match status" value="1"/>
</dbReference>
<dbReference type="EMBL" id="JANLCJ010000317">
    <property type="protein sequence ID" value="MCS5736978.1"/>
    <property type="molecule type" value="Genomic_DNA"/>
</dbReference>